<reference evidence="3" key="2">
    <citation type="submission" date="2021-02" db="EMBL/GenBank/DDBJ databases">
        <title>Aspergillus chevalieri M1 genome sequence.</title>
        <authorList>
            <person name="Kadooka C."/>
            <person name="Mori K."/>
            <person name="Futagami T."/>
        </authorList>
    </citation>
    <scope>NUCLEOTIDE SEQUENCE</scope>
    <source>
        <strain evidence="3">M1</strain>
    </source>
</reference>
<proteinExistence type="predicted"/>
<evidence type="ECO:0000313" key="3">
    <source>
        <dbReference type="EMBL" id="BCR85360.1"/>
    </source>
</evidence>
<gene>
    <name evidence="3" type="ORF">ACHE_20818A</name>
</gene>
<evidence type="ECO:0000256" key="1">
    <source>
        <dbReference type="SAM" id="Coils"/>
    </source>
</evidence>
<feature type="compositionally biased region" description="Low complexity" evidence="2">
    <location>
        <begin position="680"/>
        <end position="694"/>
    </location>
</feature>
<evidence type="ECO:0000256" key="2">
    <source>
        <dbReference type="SAM" id="MobiDB-lite"/>
    </source>
</evidence>
<organism evidence="3 4">
    <name type="scientific">Aspergillus chevalieri</name>
    <name type="common">Eurotium chevalieri</name>
    <dbReference type="NCBI Taxonomy" id="182096"/>
    <lineage>
        <taxon>Eukaryota</taxon>
        <taxon>Fungi</taxon>
        <taxon>Dikarya</taxon>
        <taxon>Ascomycota</taxon>
        <taxon>Pezizomycotina</taxon>
        <taxon>Eurotiomycetes</taxon>
        <taxon>Eurotiomycetidae</taxon>
        <taxon>Eurotiales</taxon>
        <taxon>Aspergillaceae</taxon>
        <taxon>Aspergillus</taxon>
        <taxon>Aspergillus subgen. Aspergillus</taxon>
    </lineage>
</organism>
<feature type="compositionally biased region" description="Polar residues" evidence="2">
    <location>
        <begin position="765"/>
        <end position="774"/>
    </location>
</feature>
<dbReference type="Proteomes" id="UP000637239">
    <property type="component" value="Chromosome 2"/>
</dbReference>
<sequence length="774" mass="86017">MDLTILTVVFLTSNLWGMYHRVPFTNISPSRSFLERAVSSFQLTGAVYTLQEMHPIIFPEILQERHDTRINGHTLFPPEIDIDDIIKRVMDEYMVSRNVTNISPCWAPTGAVGSDGEFDPHVIGIHLRKCLHPRLDSHNGVVKAVWEGLALAFLGFSFLFFIWKENNKTTVDTTPNNNSSDSLATIVQTLLQDRLSSPNSLSRDELVSILNGFMSNITSNITDDIASLKANMGEIADVLNSIRERIQPGYEAIQDIIENVYNELSSQMEQVNASVACSRLIDDYNKISTTHLYDLISSIDGIIEVQRDIASILVQQAEREEYGTVACHSGIKSVNESSSQVSSTFPLTHPNYADIERLIQGLTTDFDELQGSIQPVIASSNCTSQLLEDFVERVLSIQLATSLVPFDVEATFRELNRFREKQEALEANINQVILSSSNEVSEMDIQALNASFQSMDERVAALEQLIATNCTLDPTKEGSTNNVDGLVAIIHNLEEANQHLTSRLVIAESNLQKVAHHDAEINRIRKRIVHDGKFFSYATDAKNISLEELAKTFKNHVERFKSETQWLAEQVYPMAEHTARLDRLERSNKNNYAHLLECMKKLGVQLRLDAGDDVEKMLASMGVKVPNNNVVGGIQGERKEEIKETQADTCTPVVSQERENNKKESPAPERKSDLESSRWAATPSSEPALASPAPKNSGLESLRWAGEQSKPAPSTPRSQGLRSSRWASVSEASPASRNAKNNSRLGSSKWAPKSAPTSPGPRKSTGLQSSRWAS</sequence>
<dbReference type="AlphaFoldDB" id="A0A7R7VIJ6"/>
<evidence type="ECO:0000313" key="4">
    <source>
        <dbReference type="Proteomes" id="UP000637239"/>
    </source>
</evidence>
<keyword evidence="1" id="KW-0175">Coiled coil</keyword>
<protein>
    <submittedName>
        <fullName evidence="3">Uncharacterized protein</fullName>
    </submittedName>
</protein>
<feature type="compositionally biased region" description="Polar residues" evidence="2">
    <location>
        <begin position="711"/>
        <end position="746"/>
    </location>
</feature>
<dbReference type="KEGG" id="ache:ACHE_20818A"/>
<feature type="region of interest" description="Disordered" evidence="2">
    <location>
        <begin position="638"/>
        <end position="774"/>
    </location>
</feature>
<dbReference type="EMBL" id="AP024417">
    <property type="protein sequence ID" value="BCR85360.1"/>
    <property type="molecule type" value="Genomic_DNA"/>
</dbReference>
<reference evidence="3" key="1">
    <citation type="submission" date="2021-01" db="EMBL/GenBank/DDBJ databases">
        <authorList>
            <consortium name="Aspergillus chevalieri M1 genome sequencing consortium"/>
            <person name="Kazuki M."/>
            <person name="Futagami T."/>
        </authorList>
    </citation>
    <scope>NUCLEOTIDE SEQUENCE</scope>
    <source>
        <strain evidence="3">M1</strain>
    </source>
</reference>
<feature type="coiled-coil region" evidence="1">
    <location>
        <begin position="408"/>
        <end position="465"/>
    </location>
</feature>
<accession>A0A7R7VIJ6</accession>
<dbReference type="RefSeq" id="XP_043133882.1">
    <property type="nucleotide sequence ID" value="XM_043285162.1"/>
</dbReference>
<name>A0A7R7VIJ6_ASPCH</name>
<keyword evidence="4" id="KW-1185">Reference proteome</keyword>
<feature type="compositionally biased region" description="Basic and acidic residues" evidence="2">
    <location>
        <begin position="656"/>
        <end position="676"/>
    </location>
</feature>
<dbReference type="GeneID" id="66979719"/>